<dbReference type="Proteomes" id="UP000194139">
    <property type="component" value="Chromosome"/>
</dbReference>
<protein>
    <submittedName>
        <fullName evidence="1">Uncharacterized protein</fullName>
    </submittedName>
</protein>
<proteinExistence type="predicted"/>
<dbReference type="AlphaFoldDB" id="A0A1W6Z1X5"/>
<keyword evidence="2" id="KW-1185">Reference proteome</keyword>
<dbReference type="EMBL" id="CP021109">
    <property type="protein sequence ID" value="ARP87184.1"/>
    <property type="molecule type" value="Genomic_DNA"/>
</dbReference>
<dbReference type="OrthoDB" id="9034521at2"/>
<evidence type="ECO:0000313" key="2">
    <source>
        <dbReference type="Proteomes" id="UP000194139"/>
    </source>
</evidence>
<gene>
    <name evidence="1" type="ORF">CAL13_13925</name>
</gene>
<organism evidence="1 2">
    <name type="scientific">Bordetella genomosp. 9</name>
    <dbReference type="NCBI Taxonomy" id="1416803"/>
    <lineage>
        <taxon>Bacteria</taxon>
        <taxon>Pseudomonadati</taxon>
        <taxon>Pseudomonadota</taxon>
        <taxon>Betaproteobacteria</taxon>
        <taxon>Burkholderiales</taxon>
        <taxon>Alcaligenaceae</taxon>
        <taxon>Bordetella</taxon>
    </lineage>
</organism>
<dbReference type="RefSeq" id="WP_086072713.1">
    <property type="nucleotide sequence ID" value="NZ_CP021109.1"/>
</dbReference>
<sequence length="60" mass="7184">MDINGDEIEVWANERDGRWFWSYYLDGRHYQCMDQGMPTEELAREEGRKDLAARVDAMKQ</sequence>
<name>A0A1W6Z1X5_9BORD</name>
<evidence type="ECO:0000313" key="1">
    <source>
        <dbReference type="EMBL" id="ARP87184.1"/>
    </source>
</evidence>
<reference evidence="1 2" key="1">
    <citation type="submission" date="2017-05" db="EMBL/GenBank/DDBJ databases">
        <title>Complete and WGS of Bordetella genogroups.</title>
        <authorList>
            <person name="Spilker T."/>
            <person name="LiPuma J."/>
        </authorList>
    </citation>
    <scope>NUCLEOTIDE SEQUENCE [LARGE SCALE GENOMIC DNA]</scope>
    <source>
        <strain evidence="1 2">AU17164</strain>
    </source>
</reference>
<accession>A0A1W6Z1X5</accession>